<feature type="non-terminal residue" evidence="1">
    <location>
        <position position="43"/>
    </location>
</feature>
<dbReference type="AlphaFoldDB" id="A0A6J4V8H9"/>
<proteinExistence type="predicted"/>
<gene>
    <name evidence="1" type="ORF">AVDCRST_MAG59-3367</name>
</gene>
<protein>
    <submittedName>
        <fullName evidence="1">Uncharacterized protein</fullName>
    </submittedName>
</protein>
<name>A0A6J4V8H9_9BACT</name>
<sequence>CRLAVDHCPVPRPARHRSRCCWTPFLHCSWGRWPGNRVPQRRD</sequence>
<evidence type="ECO:0000313" key="1">
    <source>
        <dbReference type="EMBL" id="CAA9569527.1"/>
    </source>
</evidence>
<dbReference type="EMBL" id="CADCWF010000241">
    <property type="protein sequence ID" value="CAA9569527.1"/>
    <property type="molecule type" value="Genomic_DNA"/>
</dbReference>
<reference evidence="1" key="1">
    <citation type="submission" date="2020-02" db="EMBL/GenBank/DDBJ databases">
        <authorList>
            <person name="Meier V. D."/>
        </authorList>
    </citation>
    <scope>NUCLEOTIDE SEQUENCE</scope>
    <source>
        <strain evidence="1">AVDCRST_MAG59</strain>
    </source>
</reference>
<accession>A0A6J4V8H9</accession>
<organism evidence="1">
    <name type="scientific">uncultured Thermomicrobiales bacterium</name>
    <dbReference type="NCBI Taxonomy" id="1645740"/>
    <lineage>
        <taxon>Bacteria</taxon>
        <taxon>Pseudomonadati</taxon>
        <taxon>Thermomicrobiota</taxon>
        <taxon>Thermomicrobia</taxon>
        <taxon>Thermomicrobiales</taxon>
        <taxon>environmental samples</taxon>
    </lineage>
</organism>
<feature type="non-terminal residue" evidence="1">
    <location>
        <position position="1"/>
    </location>
</feature>